<organism evidence="3">
    <name type="scientific">Hymenolepis diminuta</name>
    <name type="common">Rat tapeworm</name>
    <dbReference type="NCBI Taxonomy" id="6216"/>
    <lineage>
        <taxon>Eukaryota</taxon>
        <taxon>Metazoa</taxon>
        <taxon>Spiralia</taxon>
        <taxon>Lophotrochozoa</taxon>
        <taxon>Platyhelminthes</taxon>
        <taxon>Cestoda</taxon>
        <taxon>Eucestoda</taxon>
        <taxon>Cyclophyllidea</taxon>
        <taxon>Hymenolepididae</taxon>
        <taxon>Hymenolepis</taxon>
    </lineage>
</organism>
<gene>
    <name evidence="1" type="ORF">HDID_LOCUS6838</name>
</gene>
<proteinExistence type="predicted"/>
<sequence>MPRLVQIEQRDLISSCCSSFPHFKRDGRAFFPLFSPAADVGDLTGAISPPHPPFSFSASFAYSTFEMTGSGSLREKERVDEVSS</sequence>
<protein>
    <submittedName>
        <fullName evidence="1 3">Uncharacterized protein</fullName>
    </submittedName>
</protein>
<reference evidence="1 2" key="2">
    <citation type="submission" date="2018-11" db="EMBL/GenBank/DDBJ databases">
        <authorList>
            <consortium name="Pathogen Informatics"/>
        </authorList>
    </citation>
    <scope>NUCLEOTIDE SEQUENCE [LARGE SCALE GENOMIC DNA]</scope>
</reference>
<evidence type="ECO:0000313" key="3">
    <source>
        <dbReference type="WBParaSite" id="HDID_0000684001-mRNA-1"/>
    </source>
</evidence>
<dbReference type="WBParaSite" id="HDID_0000684001-mRNA-1">
    <property type="protein sequence ID" value="HDID_0000684001-mRNA-1"/>
    <property type="gene ID" value="HDID_0000684001"/>
</dbReference>
<dbReference type="Proteomes" id="UP000274504">
    <property type="component" value="Unassembled WGS sequence"/>
</dbReference>
<reference evidence="3" key="1">
    <citation type="submission" date="2017-02" db="UniProtKB">
        <authorList>
            <consortium name="WormBaseParasite"/>
        </authorList>
    </citation>
    <scope>IDENTIFICATION</scope>
</reference>
<dbReference type="AlphaFoldDB" id="A0A0R3SPF4"/>
<evidence type="ECO:0000313" key="1">
    <source>
        <dbReference type="EMBL" id="VDL59156.1"/>
    </source>
</evidence>
<dbReference type="EMBL" id="UYSG01010882">
    <property type="protein sequence ID" value="VDL59156.1"/>
    <property type="molecule type" value="Genomic_DNA"/>
</dbReference>
<accession>A0A0R3SPF4</accession>
<name>A0A0R3SPF4_HYMDI</name>
<evidence type="ECO:0000313" key="2">
    <source>
        <dbReference type="Proteomes" id="UP000274504"/>
    </source>
</evidence>